<dbReference type="EMBL" id="PFBZ01000132">
    <property type="protein sequence ID" value="PIT86469.1"/>
    <property type="molecule type" value="Genomic_DNA"/>
</dbReference>
<evidence type="ECO:0000313" key="3">
    <source>
        <dbReference type="EMBL" id="PIT86469.1"/>
    </source>
</evidence>
<proteinExistence type="predicted"/>
<protein>
    <recommendedName>
        <fullName evidence="5">PPM-type phosphatase domain-containing protein</fullName>
    </recommendedName>
</protein>
<keyword evidence="2" id="KW-0812">Transmembrane</keyword>
<feature type="region of interest" description="Disordered" evidence="1">
    <location>
        <begin position="276"/>
        <end position="301"/>
    </location>
</feature>
<name>A0A2M6W0Z7_9BACT</name>
<evidence type="ECO:0000256" key="1">
    <source>
        <dbReference type="SAM" id="MobiDB-lite"/>
    </source>
</evidence>
<dbReference type="Proteomes" id="UP000229362">
    <property type="component" value="Unassembled WGS sequence"/>
</dbReference>
<feature type="transmembrane region" description="Helical" evidence="2">
    <location>
        <begin position="336"/>
        <end position="353"/>
    </location>
</feature>
<feature type="transmembrane region" description="Helical" evidence="2">
    <location>
        <begin position="307"/>
        <end position="330"/>
    </location>
</feature>
<evidence type="ECO:0000256" key="2">
    <source>
        <dbReference type="SAM" id="Phobius"/>
    </source>
</evidence>
<keyword evidence="2" id="KW-1133">Transmembrane helix</keyword>
<keyword evidence="2" id="KW-0472">Membrane</keyword>
<evidence type="ECO:0000313" key="4">
    <source>
        <dbReference type="Proteomes" id="UP000229362"/>
    </source>
</evidence>
<organism evidence="3 4">
    <name type="scientific">Candidatus Magasanikbacteria bacterium CG10_big_fil_rev_8_21_14_0_10_43_6</name>
    <dbReference type="NCBI Taxonomy" id="1974650"/>
    <lineage>
        <taxon>Bacteria</taxon>
        <taxon>Candidatus Magasanikiibacteriota</taxon>
    </lineage>
</organism>
<feature type="compositionally biased region" description="Basic residues" evidence="1">
    <location>
        <begin position="276"/>
        <end position="289"/>
    </location>
</feature>
<accession>A0A2M6W0Z7</accession>
<feature type="non-terminal residue" evidence="3">
    <location>
        <position position="365"/>
    </location>
</feature>
<dbReference type="AlphaFoldDB" id="A0A2M6W0Z7"/>
<reference evidence="4" key="1">
    <citation type="submission" date="2017-09" db="EMBL/GenBank/DDBJ databases">
        <title>Depth-based differentiation of microbial function through sediment-hosted aquifers and enrichment of novel symbionts in the deep terrestrial subsurface.</title>
        <authorList>
            <person name="Probst A.J."/>
            <person name="Ladd B."/>
            <person name="Jarett J.K."/>
            <person name="Geller-Mcgrath D.E."/>
            <person name="Sieber C.M.K."/>
            <person name="Emerson J.B."/>
            <person name="Anantharaman K."/>
            <person name="Thomas B.C."/>
            <person name="Malmstrom R."/>
            <person name="Stieglmeier M."/>
            <person name="Klingl A."/>
            <person name="Woyke T."/>
            <person name="Ryan C.M."/>
            <person name="Banfield J.F."/>
        </authorList>
    </citation>
    <scope>NUCLEOTIDE SEQUENCE [LARGE SCALE GENOMIC DNA]</scope>
</reference>
<sequence>MDHILELQEFFVEGKDHKKSHVLLHIAEPVSATEKERGFFFVVAEINNGYAEQIEALQQIIDDIESAYYDEVKDETPSLEEILQDINRRAHHVLKYEDTEISCVVGVIRDQTISLAYHGKPHALLFYPSKDTFASVLIIEEEANTTSQLFSELIEGNINPGDYVMVTSPHLLRFFSADRMRKLLGTRRVEETASHIQKVLHDLRNEYSFGGLIIHVTDKNDKPKTGKAPKSADKGSAESLEHLMASAKSTEDTLSPPLFAPISAKLKQFLAKKKSSAARNTTSKRTHKHYNVETNHRRKPEGQDESLFGKFLIGLGHVLVFIGTALTFIFKKIFGTFGYVFGALFALITNRNNGRAKTLQSWRNS</sequence>
<gene>
    <name evidence="3" type="ORF">COU33_02990</name>
</gene>
<comment type="caution">
    <text evidence="3">The sequence shown here is derived from an EMBL/GenBank/DDBJ whole genome shotgun (WGS) entry which is preliminary data.</text>
</comment>
<evidence type="ECO:0008006" key="5">
    <source>
        <dbReference type="Google" id="ProtNLM"/>
    </source>
</evidence>